<evidence type="ECO:0000313" key="1">
    <source>
        <dbReference type="EMBL" id="OIO30102.1"/>
    </source>
</evidence>
<dbReference type="AlphaFoldDB" id="A0A1J4V695"/>
<dbReference type="Proteomes" id="UP000185769">
    <property type="component" value="Unassembled WGS sequence"/>
</dbReference>
<organism evidence="1 2">
    <name type="scientific">Candidatus Nomurabacteria bacterium CG1_02_31_12</name>
    <dbReference type="NCBI Taxonomy" id="1805280"/>
    <lineage>
        <taxon>Bacteria</taxon>
        <taxon>Candidatus Nomuraibacteriota</taxon>
    </lineage>
</organism>
<dbReference type="EMBL" id="MNVM01000002">
    <property type="protein sequence ID" value="OIO30102.1"/>
    <property type="molecule type" value="Genomic_DNA"/>
</dbReference>
<name>A0A1J4V695_9BACT</name>
<proteinExistence type="predicted"/>
<reference evidence="1 2" key="1">
    <citation type="journal article" date="2016" name="Environ. Microbiol.">
        <title>Genomic resolution of a cold subsurface aquifer community provides metabolic insights for novel microbes adapted to high CO concentrations.</title>
        <authorList>
            <person name="Probst A.J."/>
            <person name="Castelle C.J."/>
            <person name="Singh A."/>
            <person name="Brown C.T."/>
            <person name="Anantharaman K."/>
            <person name="Sharon I."/>
            <person name="Hug L.A."/>
            <person name="Burstein D."/>
            <person name="Emerson J.B."/>
            <person name="Thomas B.C."/>
            <person name="Banfield J.F."/>
        </authorList>
    </citation>
    <scope>NUCLEOTIDE SEQUENCE [LARGE SCALE GENOMIC DNA]</scope>
    <source>
        <strain evidence="1">CG1_02_31_12</strain>
    </source>
</reference>
<accession>A0A1J4V695</accession>
<gene>
    <name evidence="1" type="ORF">AUJ22_00055</name>
</gene>
<sequence length="143" mass="16579">MKVIISDFFSRCGKLKGKMISSTFLEVLKNLKKDYCVLLEIRNIEPIEGEVGLFPSISPENGEIKISEIFEKGYRISFSHSAKSSFYHIELRPLYSEYFYDSFDLNITIEKNGCDYYNGLVPNEVKILRNDILKDLMKALLFL</sequence>
<protein>
    <submittedName>
        <fullName evidence="1">Uncharacterized protein</fullName>
    </submittedName>
</protein>
<evidence type="ECO:0000313" key="2">
    <source>
        <dbReference type="Proteomes" id="UP000185769"/>
    </source>
</evidence>
<comment type="caution">
    <text evidence="1">The sequence shown here is derived from an EMBL/GenBank/DDBJ whole genome shotgun (WGS) entry which is preliminary data.</text>
</comment>